<dbReference type="GO" id="GO:0007034">
    <property type="term" value="P:vacuolar transport"/>
    <property type="evidence" value="ECO:0007669"/>
    <property type="project" value="InterPro"/>
</dbReference>
<gene>
    <name evidence="3" type="primary">CHMP3</name>
    <name evidence="3" type="ORF">TSPGSL018_15916</name>
</gene>
<accession>A0A061R0J1</accession>
<evidence type="ECO:0000256" key="2">
    <source>
        <dbReference type="SAM" id="MobiDB-lite"/>
    </source>
</evidence>
<feature type="compositionally biased region" description="Basic and acidic residues" evidence="2">
    <location>
        <begin position="196"/>
        <end position="205"/>
    </location>
</feature>
<proteinExistence type="predicted"/>
<protein>
    <submittedName>
        <fullName evidence="3">Charged multivesicular body protein 3</fullName>
    </submittedName>
</protein>
<feature type="coiled-coil region" evidence="1">
    <location>
        <begin position="25"/>
        <end position="52"/>
    </location>
</feature>
<evidence type="ECO:0000256" key="1">
    <source>
        <dbReference type="SAM" id="Coils"/>
    </source>
</evidence>
<name>A0A061R0J1_9CHLO</name>
<reference evidence="3" key="1">
    <citation type="submission" date="2014-05" db="EMBL/GenBank/DDBJ databases">
        <title>The transcriptome of the halophilic microalga Tetraselmis sp. GSL018 isolated from the Great Salt Lake, Utah.</title>
        <authorList>
            <person name="Jinkerson R.E."/>
            <person name="D'Adamo S."/>
            <person name="Posewitz M.C."/>
        </authorList>
    </citation>
    <scope>NUCLEOTIDE SEQUENCE</scope>
    <source>
        <strain evidence="3">GSL018</strain>
    </source>
</reference>
<dbReference type="Gene3D" id="6.10.140.1230">
    <property type="match status" value="1"/>
</dbReference>
<dbReference type="EMBL" id="GBEZ01021237">
    <property type="protein sequence ID" value="JAC65498.1"/>
    <property type="molecule type" value="Transcribed_RNA"/>
</dbReference>
<sequence>MLGEDGFLKNMFKKPDPKELVRKWQRDIRSEMRKLDRQITDLEREEKKAIKLCKDAAKDNNIASAKILAKELVGARRCKSRLYANKAQMISMQSHLTEQLGVARVAGTLNKSTGVMSAINDLVKLPELNKTMQEMAKEMMKAGVIDEMVQDTIDSGMDSEELENEADEEVEKVLTEVAGEYVDLLPTTAGRKKLVSKQEQKEAGEKQAVLEGDDGFGDLQSRLAAMRN</sequence>
<dbReference type="PANTHER" id="PTHR10476">
    <property type="entry name" value="CHARGED MULTIVESICULAR BODY PROTEIN"/>
    <property type="match status" value="1"/>
</dbReference>
<organism evidence="3">
    <name type="scientific">Tetraselmis sp. GSL018</name>
    <dbReference type="NCBI Taxonomy" id="582737"/>
    <lineage>
        <taxon>Eukaryota</taxon>
        <taxon>Viridiplantae</taxon>
        <taxon>Chlorophyta</taxon>
        <taxon>core chlorophytes</taxon>
        <taxon>Chlorodendrophyceae</taxon>
        <taxon>Chlorodendrales</taxon>
        <taxon>Chlorodendraceae</taxon>
        <taxon>Tetraselmis</taxon>
    </lineage>
</organism>
<feature type="region of interest" description="Disordered" evidence="2">
    <location>
        <begin position="192"/>
        <end position="215"/>
    </location>
</feature>
<dbReference type="Pfam" id="PF03357">
    <property type="entry name" value="Snf7"/>
    <property type="match status" value="1"/>
</dbReference>
<keyword evidence="1" id="KW-0175">Coiled coil</keyword>
<dbReference type="AlphaFoldDB" id="A0A061R0J1"/>
<dbReference type="InterPro" id="IPR005024">
    <property type="entry name" value="Snf7_fam"/>
</dbReference>
<evidence type="ECO:0000313" key="3">
    <source>
        <dbReference type="EMBL" id="JAC65498.1"/>
    </source>
</evidence>